<dbReference type="SUPFAM" id="SSF52266">
    <property type="entry name" value="SGNH hydrolase"/>
    <property type="match status" value="1"/>
</dbReference>
<dbReference type="Proteomes" id="UP001597218">
    <property type="component" value="Unassembled WGS sequence"/>
</dbReference>
<reference evidence="3" key="1">
    <citation type="journal article" date="2019" name="Int. J. Syst. Evol. Microbiol.">
        <title>The Global Catalogue of Microorganisms (GCM) 10K type strain sequencing project: providing services to taxonomists for standard genome sequencing and annotation.</title>
        <authorList>
            <consortium name="The Broad Institute Genomics Platform"/>
            <consortium name="The Broad Institute Genome Sequencing Center for Infectious Disease"/>
            <person name="Wu L."/>
            <person name="Ma J."/>
        </authorList>
    </citation>
    <scope>NUCLEOTIDE SEQUENCE [LARGE SCALE GENOMIC DNA]</scope>
    <source>
        <strain evidence="3">CGMCC 4.7177</strain>
    </source>
</reference>
<proteinExistence type="predicted"/>
<keyword evidence="1" id="KW-0472">Membrane</keyword>
<keyword evidence="1" id="KW-0812">Transmembrane</keyword>
<dbReference type="EMBL" id="JBHUGI010000034">
    <property type="protein sequence ID" value="MFD1929325.1"/>
    <property type="molecule type" value="Genomic_DNA"/>
</dbReference>
<evidence type="ECO:0008006" key="4">
    <source>
        <dbReference type="Google" id="ProtNLM"/>
    </source>
</evidence>
<accession>A0ABW4SJZ2</accession>
<comment type="caution">
    <text evidence="2">The sequence shown here is derived from an EMBL/GenBank/DDBJ whole genome shotgun (WGS) entry which is preliminary data.</text>
</comment>
<keyword evidence="1" id="KW-1133">Transmembrane helix</keyword>
<feature type="transmembrane region" description="Helical" evidence="1">
    <location>
        <begin position="6"/>
        <end position="27"/>
    </location>
</feature>
<dbReference type="PROSITE" id="PS51257">
    <property type="entry name" value="PROKAR_LIPOPROTEIN"/>
    <property type="match status" value="1"/>
</dbReference>
<gene>
    <name evidence="2" type="ORF">ACFSFY_14885</name>
</gene>
<dbReference type="RefSeq" id="WP_381539366.1">
    <property type="nucleotide sequence ID" value="NZ_JBHUGI010000034.1"/>
</dbReference>
<protein>
    <recommendedName>
        <fullName evidence="4">D-alanyl-lipoteichoic acid biosynthesis protein DltD</fullName>
    </recommendedName>
</protein>
<organism evidence="2 3">
    <name type="scientific">Sporosarcina siberiensis</name>
    <dbReference type="NCBI Taxonomy" id="1365606"/>
    <lineage>
        <taxon>Bacteria</taxon>
        <taxon>Bacillati</taxon>
        <taxon>Bacillota</taxon>
        <taxon>Bacilli</taxon>
        <taxon>Bacillales</taxon>
        <taxon>Caryophanaceae</taxon>
        <taxon>Sporosarcina</taxon>
    </lineage>
</organism>
<keyword evidence="3" id="KW-1185">Reference proteome</keyword>
<name>A0ABW4SJZ2_9BACL</name>
<sequence length="346" mass="40734">MTEKGFTITTILLIAACILPIAVFNYWMDPMWTFGSNHKYNQVQTVINERQQKTNNLYFNKDDYDTLLIGSSRSTYINQNEFSNRKVYNYAVADLSFKDYDTMIEFAKTQKGMDLDTIIIGVDFFKTSIAETSAESDFNTYIDQVKEPFYRYKNLLSLDVLNYSRRNYNLSKAGDIVEPRNYNRSNVADALQIDSQQKEKDTVEKISKFRNEFYKDGKYEYNEEFKEMLETIQRNNPNTEFILFTTPIYTGLFDALLEEGRYPDYVRWLEDITEVFGEVHHFMYPNVVTNNMENYFDGHHFYPHVGAMIAHVINGERGVEEPDDFGVLIKKDELENRLNKLIENHD</sequence>
<evidence type="ECO:0000313" key="3">
    <source>
        <dbReference type="Proteomes" id="UP001597218"/>
    </source>
</evidence>
<evidence type="ECO:0000313" key="2">
    <source>
        <dbReference type="EMBL" id="MFD1929325.1"/>
    </source>
</evidence>
<evidence type="ECO:0000256" key="1">
    <source>
        <dbReference type="SAM" id="Phobius"/>
    </source>
</evidence>